<dbReference type="AlphaFoldDB" id="A0A0A1WCY0"/>
<keyword evidence="3" id="KW-0230">DNA invertase</keyword>
<dbReference type="EMBL" id="BBPI01000099">
    <property type="protein sequence ID" value="GAM02836.1"/>
    <property type="molecule type" value="Genomic_DNA"/>
</dbReference>
<comment type="similarity">
    <text evidence="1">Belongs to the site-specific recombinase resolvase family.</text>
</comment>
<dbReference type="PANTHER" id="PTHR30461:SF2">
    <property type="entry name" value="SERINE RECOMBINASE PINE-RELATED"/>
    <property type="match status" value="1"/>
</dbReference>
<dbReference type="PROSITE" id="PS51736">
    <property type="entry name" value="RECOMBINASES_3"/>
    <property type="match status" value="1"/>
</dbReference>
<dbReference type="Gene3D" id="1.10.10.60">
    <property type="entry name" value="Homeodomain-like"/>
    <property type="match status" value="1"/>
</dbReference>
<evidence type="ECO:0000256" key="1">
    <source>
        <dbReference type="ARBA" id="ARBA00009913"/>
    </source>
</evidence>
<evidence type="ECO:0000313" key="10">
    <source>
        <dbReference type="Proteomes" id="UP000032305"/>
    </source>
</evidence>
<dbReference type="RefSeq" id="WP_042491116.1">
    <property type="nucleotide sequence ID" value="NZ_BBPI01000099.1"/>
</dbReference>
<dbReference type="GO" id="GO:0000150">
    <property type="term" value="F:DNA strand exchange activity"/>
    <property type="evidence" value="ECO:0007669"/>
    <property type="project" value="UniProtKB-KW"/>
</dbReference>
<dbReference type="OrthoDB" id="114045at2"/>
<name>A0A0A1WCY0_9SPHN</name>
<dbReference type="InterPro" id="IPR036162">
    <property type="entry name" value="Resolvase-like_N_sf"/>
</dbReference>
<dbReference type="eggNOG" id="COG1961">
    <property type="taxonomic scope" value="Bacteria"/>
</dbReference>
<dbReference type="InterPro" id="IPR006120">
    <property type="entry name" value="Resolvase_HTH_dom"/>
</dbReference>
<dbReference type="Pfam" id="PF00239">
    <property type="entry name" value="Resolvase"/>
    <property type="match status" value="1"/>
</dbReference>
<sequence>MLVGYARVSTRDQNPAAQIEALKAIGCDRVFVEKLSGANRDRPELKAALDYMREGDTLVVWKLDRLARSVRQLVETSAALDSRGVGLRVLTQQIDTTSAGGRLIFHVFAAVAEFERELMLERTHAGLATARAANRRGGRPKALDEAQIRRAKAMLADPMITVEEVAQQLGTAPSTLYRHIPGGRSAVMGGAA</sequence>
<dbReference type="FunFam" id="3.40.50.1390:FF:000001">
    <property type="entry name" value="DNA recombinase"/>
    <property type="match status" value="1"/>
</dbReference>
<organism evidence="9 10">
    <name type="scientific">Sphingomonas parapaucimobilis NBRC 15100</name>
    <dbReference type="NCBI Taxonomy" id="1219049"/>
    <lineage>
        <taxon>Bacteria</taxon>
        <taxon>Pseudomonadati</taxon>
        <taxon>Pseudomonadota</taxon>
        <taxon>Alphaproteobacteria</taxon>
        <taxon>Sphingomonadales</taxon>
        <taxon>Sphingomonadaceae</taxon>
        <taxon>Sphingomonas</taxon>
    </lineage>
</organism>
<dbReference type="SUPFAM" id="SSF46689">
    <property type="entry name" value="Homeodomain-like"/>
    <property type="match status" value="1"/>
</dbReference>
<reference evidence="9 10" key="1">
    <citation type="submission" date="2014-11" db="EMBL/GenBank/DDBJ databases">
        <title>Whole genome shotgun sequence of Sphingomonas parapaucimobilis NBRC 15100.</title>
        <authorList>
            <person name="Katano-Makiyama Y."/>
            <person name="Hosoyama A."/>
            <person name="Hashimoto M."/>
            <person name="Hosoyama Y."/>
            <person name="Noguchi M."/>
            <person name="Numata M."/>
            <person name="Tsuchikane K."/>
            <person name="Hirakata S."/>
            <person name="Uohara A."/>
            <person name="Shimodaira J."/>
            <person name="Ohji S."/>
            <person name="Ichikawa N."/>
            <person name="Kimura A."/>
            <person name="Yamazoe A."/>
            <person name="Fujita N."/>
        </authorList>
    </citation>
    <scope>NUCLEOTIDE SEQUENCE [LARGE SCALE GENOMIC DNA]</scope>
    <source>
        <strain evidence="9 10">NBRC 15100</strain>
    </source>
</reference>
<keyword evidence="2" id="KW-0229">DNA integration</keyword>
<keyword evidence="5" id="KW-0233">DNA recombination</keyword>
<keyword evidence="10" id="KW-1185">Reference proteome</keyword>
<dbReference type="CDD" id="cd03768">
    <property type="entry name" value="SR_ResInv"/>
    <property type="match status" value="1"/>
</dbReference>
<evidence type="ECO:0000256" key="6">
    <source>
        <dbReference type="PIRSR" id="PIRSR606118-50"/>
    </source>
</evidence>
<evidence type="ECO:0000256" key="5">
    <source>
        <dbReference type="ARBA" id="ARBA00023172"/>
    </source>
</evidence>
<dbReference type="PANTHER" id="PTHR30461">
    <property type="entry name" value="DNA-INVERTASE FROM LAMBDOID PROPHAGE"/>
    <property type="match status" value="1"/>
</dbReference>
<dbReference type="SUPFAM" id="SSF53041">
    <property type="entry name" value="Resolvase-like"/>
    <property type="match status" value="1"/>
</dbReference>
<proteinExistence type="inferred from homology"/>
<dbReference type="PROSITE" id="PS00397">
    <property type="entry name" value="RECOMBINASES_1"/>
    <property type="match status" value="1"/>
</dbReference>
<dbReference type="Pfam" id="PF02796">
    <property type="entry name" value="HTH_7"/>
    <property type="match status" value="1"/>
</dbReference>
<evidence type="ECO:0000256" key="7">
    <source>
        <dbReference type="PROSITE-ProRule" id="PRU10137"/>
    </source>
</evidence>
<keyword evidence="4" id="KW-0238">DNA-binding</keyword>
<dbReference type="CDD" id="cd00569">
    <property type="entry name" value="HTH_Hin_like"/>
    <property type="match status" value="1"/>
</dbReference>
<dbReference type="PROSITE" id="PS00398">
    <property type="entry name" value="RECOMBINASES_2"/>
    <property type="match status" value="1"/>
</dbReference>
<dbReference type="InterPro" id="IPR009057">
    <property type="entry name" value="Homeodomain-like_sf"/>
</dbReference>
<dbReference type="InterPro" id="IPR006119">
    <property type="entry name" value="Resolv_N"/>
</dbReference>
<gene>
    <name evidence="9" type="ORF">SP5_099_00510</name>
</gene>
<evidence type="ECO:0000259" key="8">
    <source>
        <dbReference type="PROSITE" id="PS51736"/>
    </source>
</evidence>
<dbReference type="GO" id="GO:0015074">
    <property type="term" value="P:DNA integration"/>
    <property type="evidence" value="ECO:0007669"/>
    <property type="project" value="UniProtKB-KW"/>
</dbReference>
<dbReference type="Gene3D" id="3.40.50.1390">
    <property type="entry name" value="Resolvase, N-terminal catalytic domain"/>
    <property type="match status" value="1"/>
</dbReference>
<evidence type="ECO:0000256" key="3">
    <source>
        <dbReference type="ARBA" id="ARBA00023100"/>
    </source>
</evidence>
<accession>A0A0A1WCY0</accession>
<dbReference type="Proteomes" id="UP000032305">
    <property type="component" value="Unassembled WGS sequence"/>
</dbReference>
<dbReference type="SMART" id="SM00857">
    <property type="entry name" value="Resolvase"/>
    <property type="match status" value="1"/>
</dbReference>
<dbReference type="InterPro" id="IPR050639">
    <property type="entry name" value="SSR_resolvase"/>
</dbReference>
<dbReference type="InterPro" id="IPR006118">
    <property type="entry name" value="Recombinase_CS"/>
</dbReference>
<dbReference type="GO" id="GO:0003677">
    <property type="term" value="F:DNA binding"/>
    <property type="evidence" value="ECO:0007669"/>
    <property type="project" value="UniProtKB-KW"/>
</dbReference>
<feature type="active site" description="O-(5'-phospho-DNA)-serine intermediate" evidence="6 7">
    <location>
        <position position="9"/>
    </location>
</feature>
<comment type="caution">
    <text evidence="9">The sequence shown here is derived from an EMBL/GenBank/DDBJ whole genome shotgun (WGS) entry which is preliminary data.</text>
</comment>
<feature type="domain" description="Resolvase/invertase-type recombinase catalytic" evidence="8">
    <location>
        <begin position="1"/>
        <end position="134"/>
    </location>
</feature>
<protein>
    <submittedName>
        <fullName evidence="9">Putative recombinase</fullName>
    </submittedName>
</protein>
<evidence type="ECO:0000313" key="9">
    <source>
        <dbReference type="EMBL" id="GAM02836.1"/>
    </source>
</evidence>
<evidence type="ECO:0000256" key="4">
    <source>
        <dbReference type="ARBA" id="ARBA00023125"/>
    </source>
</evidence>
<evidence type="ECO:0000256" key="2">
    <source>
        <dbReference type="ARBA" id="ARBA00022908"/>
    </source>
</evidence>